<proteinExistence type="predicted"/>
<sequence>MLPFWAFVNLKQKTAPLQKQPLSSGSAASCLRCRAAVASPLSLPSQACRSVVVVTRSSSCLLGWPPQLLGGGRLALRGHDCLALSCSAGLLLD</sequence>
<organism evidence="1 2">
    <name type="scientific">Dipteronia dyeriana</name>
    <dbReference type="NCBI Taxonomy" id="168575"/>
    <lineage>
        <taxon>Eukaryota</taxon>
        <taxon>Viridiplantae</taxon>
        <taxon>Streptophyta</taxon>
        <taxon>Embryophyta</taxon>
        <taxon>Tracheophyta</taxon>
        <taxon>Spermatophyta</taxon>
        <taxon>Magnoliopsida</taxon>
        <taxon>eudicotyledons</taxon>
        <taxon>Gunneridae</taxon>
        <taxon>Pentapetalae</taxon>
        <taxon>rosids</taxon>
        <taxon>malvids</taxon>
        <taxon>Sapindales</taxon>
        <taxon>Sapindaceae</taxon>
        <taxon>Hippocastanoideae</taxon>
        <taxon>Acereae</taxon>
        <taxon>Dipteronia</taxon>
    </lineage>
</organism>
<reference evidence="1" key="1">
    <citation type="journal article" date="2023" name="Plant J.">
        <title>Genome sequences and population genomics provide insights into the demographic history, inbreeding, and mutation load of two 'living fossil' tree species of Dipteronia.</title>
        <authorList>
            <person name="Feng Y."/>
            <person name="Comes H.P."/>
            <person name="Chen J."/>
            <person name="Zhu S."/>
            <person name="Lu R."/>
            <person name="Zhang X."/>
            <person name="Li P."/>
            <person name="Qiu J."/>
            <person name="Olsen K.M."/>
            <person name="Qiu Y."/>
        </authorList>
    </citation>
    <scope>NUCLEOTIDE SEQUENCE</scope>
    <source>
        <strain evidence="1">KIB01</strain>
    </source>
</reference>
<protein>
    <submittedName>
        <fullName evidence="1">Uncharacterized protein</fullName>
    </submittedName>
</protein>
<name>A0AAD9TFA2_9ROSI</name>
<evidence type="ECO:0000313" key="1">
    <source>
        <dbReference type="EMBL" id="KAK2635105.1"/>
    </source>
</evidence>
<accession>A0AAD9TFA2</accession>
<dbReference type="Proteomes" id="UP001280121">
    <property type="component" value="Unassembled WGS sequence"/>
</dbReference>
<evidence type="ECO:0000313" key="2">
    <source>
        <dbReference type="Proteomes" id="UP001280121"/>
    </source>
</evidence>
<comment type="caution">
    <text evidence="1">The sequence shown here is derived from an EMBL/GenBank/DDBJ whole genome shotgun (WGS) entry which is preliminary data.</text>
</comment>
<keyword evidence="2" id="KW-1185">Reference proteome</keyword>
<dbReference type="EMBL" id="JANJYI010000009">
    <property type="protein sequence ID" value="KAK2635105.1"/>
    <property type="molecule type" value="Genomic_DNA"/>
</dbReference>
<gene>
    <name evidence="1" type="ORF">Ddye_029897</name>
</gene>
<dbReference type="AlphaFoldDB" id="A0AAD9TFA2"/>